<accession>A0AA39G248</accession>
<dbReference type="GO" id="GO:0004222">
    <property type="term" value="F:metalloendopeptidase activity"/>
    <property type="evidence" value="ECO:0007669"/>
    <property type="project" value="InterPro"/>
</dbReference>
<dbReference type="Proteomes" id="UP001168972">
    <property type="component" value="Unassembled WGS sequence"/>
</dbReference>
<reference evidence="4" key="1">
    <citation type="journal article" date="2023" name="bioRxiv">
        <title>Scaffold-level genome assemblies of two parasitoid biocontrol wasps reveal the parthenogenesis mechanism and an associated novel virus.</title>
        <authorList>
            <person name="Inwood S."/>
            <person name="Skelly J."/>
            <person name="Guhlin J."/>
            <person name="Harrop T."/>
            <person name="Goldson S."/>
            <person name="Dearden P."/>
        </authorList>
    </citation>
    <scope>NUCLEOTIDE SEQUENCE</scope>
    <source>
        <strain evidence="4">Lincoln</strain>
        <tissue evidence="4">Whole body</tissue>
    </source>
</reference>
<gene>
    <name evidence="4" type="ORF">PV327_005809</name>
</gene>
<comment type="caution">
    <text evidence="1">Lacks conserved residue(s) required for the propagation of feature annotation.</text>
</comment>
<comment type="caution">
    <text evidence="4">The sequence shown here is derived from an EMBL/GenBank/DDBJ whole genome shotgun (WGS) entry which is preliminary data.</text>
</comment>
<dbReference type="InterPro" id="IPR001590">
    <property type="entry name" value="Peptidase_M12B"/>
</dbReference>
<keyword evidence="1" id="KW-0479">Metal-binding</keyword>
<dbReference type="PROSITE" id="PS50215">
    <property type="entry name" value="ADAM_MEPRO"/>
    <property type="match status" value="1"/>
</dbReference>
<evidence type="ECO:0000259" key="3">
    <source>
        <dbReference type="PROSITE" id="PS50215"/>
    </source>
</evidence>
<evidence type="ECO:0000313" key="5">
    <source>
        <dbReference type="Proteomes" id="UP001168972"/>
    </source>
</evidence>
<reference evidence="4" key="2">
    <citation type="submission" date="2023-03" db="EMBL/GenBank/DDBJ databases">
        <authorList>
            <person name="Inwood S.N."/>
            <person name="Skelly J.G."/>
            <person name="Guhlin J."/>
            <person name="Harrop T.W.R."/>
            <person name="Goldson S.G."/>
            <person name="Dearden P.K."/>
        </authorList>
    </citation>
    <scope>NUCLEOTIDE SEQUENCE</scope>
    <source>
        <strain evidence="4">Lincoln</strain>
        <tissue evidence="4">Whole body</tissue>
    </source>
</reference>
<evidence type="ECO:0000256" key="1">
    <source>
        <dbReference type="PROSITE-ProRule" id="PRU00276"/>
    </source>
</evidence>
<feature type="binding site" evidence="1">
    <location>
        <position position="345"/>
    </location>
    <ligand>
        <name>Zn(2+)</name>
        <dbReference type="ChEBI" id="CHEBI:29105"/>
        <note>catalytic</note>
    </ligand>
</feature>
<name>A0AA39G248_MICHY</name>
<dbReference type="Gene3D" id="3.40.390.10">
    <property type="entry name" value="Collagenase (Catalytic Domain)"/>
    <property type="match status" value="1"/>
</dbReference>
<evidence type="ECO:0000256" key="2">
    <source>
        <dbReference type="SAM" id="MobiDB-lite"/>
    </source>
</evidence>
<feature type="binding site" evidence="1">
    <location>
        <position position="339"/>
    </location>
    <ligand>
        <name>Zn(2+)</name>
        <dbReference type="ChEBI" id="CHEBI:29105"/>
        <note>catalytic</note>
    </ligand>
</feature>
<dbReference type="InterPro" id="IPR024079">
    <property type="entry name" value="MetalloPept_cat_dom_sf"/>
</dbReference>
<feature type="domain" description="Peptidase M12B" evidence="3">
    <location>
        <begin position="169"/>
        <end position="400"/>
    </location>
</feature>
<dbReference type="EMBL" id="JAQQBR010000003">
    <property type="protein sequence ID" value="KAK0180137.1"/>
    <property type="molecule type" value="Genomic_DNA"/>
</dbReference>
<feature type="binding site" evidence="1">
    <location>
        <position position="335"/>
    </location>
    <ligand>
        <name>Zn(2+)</name>
        <dbReference type="ChEBI" id="CHEBI:29105"/>
        <note>catalytic</note>
    </ligand>
</feature>
<feature type="active site" evidence="1">
    <location>
        <position position="336"/>
    </location>
</feature>
<evidence type="ECO:0000313" key="4">
    <source>
        <dbReference type="EMBL" id="KAK0180137.1"/>
    </source>
</evidence>
<protein>
    <recommendedName>
        <fullName evidence="3">Peptidase M12B domain-containing protein</fullName>
    </recommendedName>
</protein>
<keyword evidence="1" id="KW-0862">Zinc</keyword>
<proteinExistence type="predicted"/>
<sequence>MKIRNNGGELIELNLKRTEQYLVNKNLPVWSIWKHTNPQLIPEVMDEVGDFVMYHDIEHFAAVVYFAKSDAIFGVIDTRFYINGLPLSQLGPNMYHEVGGDYVKDRDVNNNVEHFHDFNTQLSRRTNDEEINGMQSSPKKRHPCKPSSEPLDLSVPHFRESIDPKLKIFYPEILVFVSNEIIESIEEKYPDSSFPIIVSQYIIYFNAVDLLLKTLATEDTKIHLNIAGIVVEEESGVFPYTYNHGIQDRLTVNRIIANFAKLIKKYQNTFPEDSFDFFFLSTKFELYANNNLLGGVSRALFDLYCIRMTHDPYLSLLGSIVQRRNAFADYVTASHEIGHLMSLQHDPSKDNTYDITPQCSAIMQPMSNYCHNCLRWSQKSVEEFKIYARTNRNRCFLLNHPRSLFPRGQPIKSLTPLQQCICYGFDSHLTPVENLANEVDTISCNQQLNCVRNNVFDRFMPLPLDGTPCNTNKINIYHDAIFCHELFTSIKQNLFNENYCLVIVFLNININLHLSCGLKFFYAIPLE</sequence>
<dbReference type="AlphaFoldDB" id="A0AA39G248"/>
<organism evidence="4 5">
    <name type="scientific">Microctonus hyperodae</name>
    <name type="common">Parasitoid wasp</name>
    <dbReference type="NCBI Taxonomy" id="165561"/>
    <lineage>
        <taxon>Eukaryota</taxon>
        <taxon>Metazoa</taxon>
        <taxon>Ecdysozoa</taxon>
        <taxon>Arthropoda</taxon>
        <taxon>Hexapoda</taxon>
        <taxon>Insecta</taxon>
        <taxon>Pterygota</taxon>
        <taxon>Neoptera</taxon>
        <taxon>Endopterygota</taxon>
        <taxon>Hymenoptera</taxon>
        <taxon>Apocrita</taxon>
        <taxon>Ichneumonoidea</taxon>
        <taxon>Braconidae</taxon>
        <taxon>Euphorinae</taxon>
        <taxon>Microctonus</taxon>
    </lineage>
</organism>
<feature type="region of interest" description="Disordered" evidence="2">
    <location>
        <begin position="126"/>
        <end position="150"/>
    </location>
</feature>
<dbReference type="GO" id="GO:0006508">
    <property type="term" value="P:proteolysis"/>
    <property type="evidence" value="ECO:0007669"/>
    <property type="project" value="InterPro"/>
</dbReference>
<dbReference type="GO" id="GO:0046872">
    <property type="term" value="F:metal ion binding"/>
    <property type="evidence" value="ECO:0007669"/>
    <property type="project" value="UniProtKB-KW"/>
</dbReference>
<keyword evidence="5" id="KW-1185">Reference proteome</keyword>
<dbReference type="SUPFAM" id="SSF55486">
    <property type="entry name" value="Metalloproteases ('zincins'), catalytic domain"/>
    <property type="match status" value="1"/>
</dbReference>